<dbReference type="InterPro" id="IPR051202">
    <property type="entry name" value="Peptidase_C40"/>
</dbReference>
<feature type="chain" id="PRO_5039476855" evidence="6">
    <location>
        <begin position="22"/>
        <end position="202"/>
    </location>
</feature>
<comment type="similarity">
    <text evidence="1">Belongs to the peptidase C40 family.</text>
</comment>
<dbReference type="OrthoDB" id="9808890at2"/>
<dbReference type="GO" id="GO:0008234">
    <property type="term" value="F:cysteine-type peptidase activity"/>
    <property type="evidence" value="ECO:0007669"/>
    <property type="project" value="UniProtKB-KW"/>
</dbReference>
<gene>
    <name evidence="8" type="ORF">SAMN05444401_0734</name>
</gene>
<evidence type="ECO:0000256" key="1">
    <source>
        <dbReference type="ARBA" id="ARBA00007074"/>
    </source>
</evidence>
<feature type="signal peptide" evidence="6">
    <location>
        <begin position="1"/>
        <end position="21"/>
    </location>
</feature>
<evidence type="ECO:0000313" key="9">
    <source>
        <dbReference type="Proteomes" id="UP000184080"/>
    </source>
</evidence>
<keyword evidence="4" id="KW-0788">Thiol protease</keyword>
<dbReference type="EMBL" id="FQZO01000001">
    <property type="protein sequence ID" value="SHI47030.1"/>
    <property type="molecule type" value="Genomic_DNA"/>
</dbReference>
<keyword evidence="3 8" id="KW-0378">Hydrolase</keyword>
<protein>
    <submittedName>
        <fullName evidence="8">Cell wall-associated hydrolase, NlpC family</fullName>
    </submittedName>
</protein>
<evidence type="ECO:0000256" key="2">
    <source>
        <dbReference type="ARBA" id="ARBA00022670"/>
    </source>
</evidence>
<feature type="region of interest" description="Disordered" evidence="5">
    <location>
        <begin position="54"/>
        <end position="75"/>
    </location>
</feature>
<dbReference type="PANTHER" id="PTHR47053">
    <property type="entry name" value="MUREIN DD-ENDOPEPTIDASE MEPH-RELATED"/>
    <property type="match status" value="1"/>
</dbReference>
<evidence type="ECO:0000256" key="4">
    <source>
        <dbReference type="ARBA" id="ARBA00022807"/>
    </source>
</evidence>
<sequence length="202" mass="21771">MKLTCSKIFSGLLFSSTVVIALVAQGEMAKADTTTKSQEGIIIRTTNMVGKKTIKVPQRQSKREKPKPVNQSNTYSRGDIAKASGVVAYAFKFIGTPYVYGADGPSSFDCSGLTQYVYKNFGVNLDHYTGSQFRSGVAVSKTQLLPGDLVFFNTVAPIGHVGIYIGGGEFIHAPSSGKTVTISSLNDSYYAKRYAGARRVLK</sequence>
<proteinExistence type="inferred from homology"/>
<accession>A0A1M6BE51</accession>
<evidence type="ECO:0000313" key="8">
    <source>
        <dbReference type="EMBL" id="SHI47030.1"/>
    </source>
</evidence>
<evidence type="ECO:0000256" key="3">
    <source>
        <dbReference type="ARBA" id="ARBA00022801"/>
    </source>
</evidence>
<keyword evidence="2" id="KW-0645">Protease</keyword>
<evidence type="ECO:0000256" key="6">
    <source>
        <dbReference type="SAM" id="SignalP"/>
    </source>
</evidence>
<dbReference type="Pfam" id="PF00877">
    <property type="entry name" value="NLPC_P60"/>
    <property type="match status" value="1"/>
</dbReference>
<feature type="domain" description="NlpC/P60" evidence="7">
    <location>
        <begin position="80"/>
        <end position="201"/>
    </location>
</feature>
<dbReference type="SUPFAM" id="SSF54001">
    <property type="entry name" value="Cysteine proteinases"/>
    <property type="match status" value="1"/>
</dbReference>
<dbReference type="Gene3D" id="3.90.1720.10">
    <property type="entry name" value="endopeptidase domain like (from Nostoc punctiforme)"/>
    <property type="match status" value="1"/>
</dbReference>
<dbReference type="STRING" id="1121298.SAMN05444401_0734"/>
<dbReference type="InterPro" id="IPR000064">
    <property type="entry name" value="NLP_P60_dom"/>
</dbReference>
<keyword evidence="9" id="KW-1185">Reference proteome</keyword>
<keyword evidence="6" id="KW-0732">Signal</keyword>
<dbReference type="InterPro" id="IPR038765">
    <property type="entry name" value="Papain-like_cys_pep_sf"/>
</dbReference>
<dbReference type="PANTHER" id="PTHR47053:SF1">
    <property type="entry name" value="MUREIN DD-ENDOPEPTIDASE MEPH-RELATED"/>
    <property type="match status" value="1"/>
</dbReference>
<evidence type="ECO:0000256" key="5">
    <source>
        <dbReference type="SAM" id="MobiDB-lite"/>
    </source>
</evidence>
<evidence type="ECO:0000259" key="7">
    <source>
        <dbReference type="PROSITE" id="PS51935"/>
    </source>
</evidence>
<dbReference type="AlphaFoldDB" id="A0A1M6BE51"/>
<name>A0A1M6BE51_9CLOT</name>
<dbReference type="GO" id="GO:0006508">
    <property type="term" value="P:proteolysis"/>
    <property type="evidence" value="ECO:0007669"/>
    <property type="project" value="UniProtKB-KW"/>
</dbReference>
<dbReference type="Proteomes" id="UP000184080">
    <property type="component" value="Unassembled WGS sequence"/>
</dbReference>
<organism evidence="8 9">
    <name type="scientific">Clostridium amylolyticum</name>
    <dbReference type="NCBI Taxonomy" id="1121298"/>
    <lineage>
        <taxon>Bacteria</taxon>
        <taxon>Bacillati</taxon>
        <taxon>Bacillota</taxon>
        <taxon>Clostridia</taxon>
        <taxon>Eubacteriales</taxon>
        <taxon>Clostridiaceae</taxon>
        <taxon>Clostridium</taxon>
    </lineage>
</organism>
<dbReference type="PROSITE" id="PS51935">
    <property type="entry name" value="NLPC_P60"/>
    <property type="match status" value="1"/>
</dbReference>
<reference evidence="8 9" key="1">
    <citation type="submission" date="2016-11" db="EMBL/GenBank/DDBJ databases">
        <authorList>
            <person name="Jaros S."/>
            <person name="Januszkiewicz K."/>
            <person name="Wedrychowicz H."/>
        </authorList>
    </citation>
    <scope>NUCLEOTIDE SEQUENCE [LARGE SCALE GENOMIC DNA]</scope>
    <source>
        <strain evidence="8 9">DSM 21864</strain>
    </source>
</reference>
<dbReference type="RefSeq" id="WP_073003837.1">
    <property type="nucleotide sequence ID" value="NZ_FQZO01000001.1"/>
</dbReference>